<dbReference type="EMBL" id="JBJQND010000003">
    <property type="protein sequence ID" value="KAL3883626.1"/>
    <property type="molecule type" value="Genomic_DNA"/>
</dbReference>
<dbReference type="Proteomes" id="UP001634394">
    <property type="component" value="Unassembled WGS sequence"/>
</dbReference>
<evidence type="ECO:0000313" key="2">
    <source>
        <dbReference type="Proteomes" id="UP001634394"/>
    </source>
</evidence>
<evidence type="ECO:0000313" key="1">
    <source>
        <dbReference type="EMBL" id="KAL3883626.1"/>
    </source>
</evidence>
<keyword evidence="2" id="KW-1185">Reference proteome</keyword>
<gene>
    <name evidence="1" type="ORF">ACJMK2_029871</name>
</gene>
<reference evidence="1 2" key="1">
    <citation type="submission" date="2024-11" db="EMBL/GenBank/DDBJ databases">
        <title>Chromosome-level genome assembly of the freshwater bivalve Anodonta woodiana.</title>
        <authorList>
            <person name="Chen X."/>
        </authorList>
    </citation>
    <scope>NUCLEOTIDE SEQUENCE [LARGE SCALE GENOMIC DNA]</scope>
    <source>
        <strain evidence="1">MN2024</strain>
        <tissue evidence="1">Gills</tissue>
    </source>
</reference>
<comment type="caution">
    <text evidence="1">The sequence shown here is derived from an EMBL/GenBank/DDBJ whole genome shotgun (WGS) entry which is preliminary data.</text>
</comment>
<dbReference type="EMBL" id="JBJQND010000003">
    <property type="protein sequence ID" value="KAL3883628.1"/>
    <property type="molecule type" value="Genomic_DNA"/>
</dbReference>
<dbReference type="PANTHER" id="PTHR28653:SF1">
    <property type="entry name" value="ATPASE SWSAP1"/>
    <property type="match status" value="1"/>
</dbReference>
<sequence>MCCLLYTFPLTSAWLQRDKPDDQTNTTEVTEWLNTVQEPVAYLGQENSGVSSLLFQCAVSQANRGVMVTYISPRPFSRMPLSVHGMPCPSAASSLKTLTFQYLSSPDELVKFCSNVHMRVLHPQVLIIDDLQYYIEQSKGQGQEAAAARLCALLLDAVHFIHKENSDSGCCLLVSCQTKIKSLQAVFRQFKFNIMTIENAASPSDRVFHAHMNIKGRKLSLTYQVQSSGIFLIESTFSQGI</sequence>
<name>A0ABD3XBI1_SINWO</name>
<dbReference type="PANTHER" id="PTHR28653">
    <property type="match status" value="1"/>
</dbReference>
<proteinExistence type="predicted"/>
<accession>A0ABD3XBI1</accession>
<protein>
    <recommendedName>
        <fullName evidence="3">Elongator complex protein 6</fullName>
    </recommendedName>
</protein>
<dbReference type="AlphaFoldDB" id="A0ABD3XBI1"/>
<organism evidence="1 2">
    <name type="scientific">Sinanodonta woodiana</name>
    <name type="common">Chinese pond mussel</name>
    <name type="synonym">Anodonta woodiana</name>
    <dbReference type="NCBI Taxonomy" id="1069815"/>
    <lineage>
        <taxon>Eukaryota</taxon>
        <taxon>Metazoa</taxon>
        <taxon>Spiralia</taxon>
        <taxon>Lophotrochozoa</taxon>
        <taxon>Mollusca</taxon>
        <taxon>Bivalvia</taxon>
        <taxon>Autobranchia</taxon>
        <taxon>Heteroconchia</taxon>
        <taxon>Palaeoheterodonta</taxon>
        <taxon>Unionida</taxon>
        <taxon>Unionoidea</taxon>
        <taxon>Unionidae</taxon>
        <taxon>Unioninae</taxon>
        <taxon>Sinanodonta</taxon>
    </lineage>
</organism>
<evidence type="ECO:0008006" key="3">
    <source>
        <dbReference type="Google" id="ProtNLM"/>
    </source>
</evidence>